<gene>
    <name evidence="2" type="ORF">ERS852423_01305</name>
    <name evidence="3" type="ORF">G4332_09285</name>
</gene>
<dbReference type="Proteomes" id="UP000095439">
    <property type="component" value="Unassembled WGS sequence"/>
</dbReference>
<reference evidence="3" key="3">
    <citation type="submission" date="2020-02" db="EMBL/GenBank/DDBJ databases">
        <authorList>
            <person name="Littmann E."/>
            <person name="Sorbara M."/>
        </authorList>
    </citation>
    <scope>NUCLEOTIDE SEQUENCE</scope>
    <source>
        <strain evidence="3">MSK.10.16</strain>
    </source>
</reference>
<dbReference type="EMBL" id="JAAIOD010000011">
    <property type="protein sequence ID" value="NSE58305.1"/>
    <property type="molecule type" value="Genomic_DNA"/>
</dbReference>
<dbReference type="AlphaFoldDB" id="A0A173ZDF8"/>
<proteinExistence type="predicted"/>
<dbReference type="RefSeq" id="WP_022415089.1">
    <property type="nucleotide sequence ID" value="NZ_CABIWY010000004.1"/>
</dbReference>
<reference evidence="3" key="2">
    <citation type="journal article" date="2020" name="Cell Host Microbe">
        <title>Functional and Genomic Variation between Human-Derived Isolates of Lachnospiraceae Reveals Inter- and Intra-Species Diversity.</title>
        <authorList>
            <person name="Sorbara M.T."/>
            <person name="Littmann E.R."/>
            <person name="Fontana E."/>
            <person name="Moody T.U."/>
            <person name="Kohout C.E."/>
            <person name="Gjonbalaj M."/>
            <person name="Eaton V."/>
            <person name="Seok R."/>
            <person name="Leiner I.M."/>
            <person name="Pamer E.G."/>
        </authorList>
    </citation>
    <scope>NUCLEOTIDE SEQUENCE</scope>
    <source>
        <strain evidence="3">MSK.10.16</strain>
    </source>
</reference>
<evidence type="ECO:0000313" key="3">
    <source>
        <dbReference type="EMBL" id="NSE58305.1"/>
    </source>
</evidence>
<sequence length="56" mass="6845">MEEYWDRFVTTGKIEDYLYYKGMRICEETMNRYKEGDTIGKSDYTDWHDTDSSTNR</sequence>
<evidence type="ECO:0000256" key="1">
    <source>
        <dbReference type="SAM" id="MobiDB-lite"/>
    </source>
</evidence>
<evidence type="ECO:0000313" key="2">
    <source>
        <dbReference type="EMBL" id="CUN73228.1"/>
    </source>
</evidence>
<reference evidence="2 4" key="1">
    <citation type="submission" date="2015-09" db="EMBL/GenBank/DDBJ databases">
        <authorList>
            <consortium name="Pathogen Informatics"/>
        </authorList>
    </citation>
    <scope>NUCLEOTIDE SEQUENCE [LARGE SCALE GENOMIC DNA]</scope>
    <source>
        <strain evidence="2 4">2789STDY5608866</strain>
    </source>
</reference>
<organism evidence="2 4">
    <name type="scientific">Dorea longicatena</name>
    <dbReference type="NCBI Taxonomy" id="88431"/>
    <lineage>
        <taxon>Bacteria</taxon>
        <taxon>Bacillati</taxon>
        <taxon>Bacillota</taxon>
        <taxon>Clostridia</taxon>
        <taxon>Lachnospirales</taxon>
        <taxon>Lachnospiraceae</taxon>
        <taxon>Dorea</taxon>
    </lineage>
</organism>
<name>A0A173ZDF8_9FIRM</name>
<feature type="region of interest" description="Disordered" evidence="1">
    <location>
        <begin position="36"/>
        <end position="56"/>
    </location>
</feature>
<accession>A0A173ZDF8</accession>
<dbReference type="Proteomes" id="UP000724058">
    <property type="component" value="Unassembled WGS sequence"/>
</dbReference>
<evidence type="ECO:0000313" key="4">
    <source>
        <dbReference type="Proteomes" id="UP000095439"/>
    </source>
</evidence>
<protein>
    <submittedName>
        <fullName evidence="2">Uncharacterized protein</fullName>
    </submittedName>
</protein>
<dbReference type="EMBL" id="CYYY01000004">
    <property type="protein sequence ID" value="CUN73228.1"/>
    <property type="molecule type" value="Genomic_DNA"/>
</dbReference>